<evidence type="ECO:0000256" key="3">
    <source>
        <dbReference type="ARBA" id="ARBA00022801"/>
    </source>
</evidence>
<keyword evidence="2" id="KW-0479">Metal-binding</keyword>
<reference evidence="6 7" key="1">
    <citation type="submission" date="2019-10" db="EMBL/GenBank/DDBJ databases">
        <title>Rudanella paleaurantiibacter sp. nov., isolated from sludge.</title>
        <authorList>
            <person name="Xu S.Q."/>
        </authorList>
    </citation>
    <scope>NUCLEOTIDE SEQUENCE [LARGE SCALE GENOMIC DNA]</scope>
    <source>
        <strain evidence="6 7">HX-22-17</strain>
    </source>
</reference>
<comment type="caution">
    <text evidence="6">The sequence shown here is derived from an EMBL/GenBank/DDBJ whole genome shotgun (WGS) entry which is preliminary data.</text>
</comment>
<dbReference type="Proteomes" id="UP000488299">
    <property type="component" value="Unassembled WGS sequence"/>
</dbReference>
<evidence type="ECO:0000313" key="7">
    <source>
        <dbReference type="Proteomes" id="UP000488299"/>
    </source>
</evidence>
<dbReference type="InterPro" id="IPR050738">
    <property type="entry name" value="Sulfatase"/>
</dbReference>
<keyword evidence="3 6" id="KW-0378">Hydrolase</keyword>
<dbReference type="Gene3D" id="3.40.720.10">
    <property type="entry name" value="Alkaline Phosphatase, subunit A"/>
    <property type="match status" value="1"/>
</dbReference>
<dbReference type="GO" id="GO:0004065">
    <property type="term" value="F:arylsulfatase activity"/>
    <property type="evidence" value="ECO:0007669"/>
    <property type="project" value="TreeGrafter"/>
</dbReference>
<dbReference type="Pfam" id="PF00884">
    <property type="entry name" value="Sulfatase"/>
    <property type="match status" value="1"/>
</dbReference>
<evidence type="ECO:0000259" key="5">
    <source>
        <dbReference type="Pfam" id="PF00884"/>
    </source>
</evidence>
<dbReference type="InterPro" id="IPR024607">
    <property type="entry name" value="Sulfatase_CS"/>
</dbReference>
<dbReference type="GO" id="GO:0016740">
    <property type="term" value="F:transferase activity"/>
    <property type="evidence" value="ECO:0007669"/>
    <property type="project" value="UniProtKB-KW"/>
</dbReference>
<name>A0A7J5U6A8_9BACT</name>
<accession>A0A7J5U6A8</accession>
<dbReference type="GO" id="GO:0046872">
    <property type="term" value="F:metal ion binding"/>
    <property type="evidence" value="ECO:0007669"/>
    <property type="project" value="UniProtKB-KW"/>
</dbReference>
<sequence>MLSLAFMVPTQTKQRPNIVYILADDLGYGDVSAYNPAGGIATPNIDRLAAQGMRFTDAHSPSSVCTPTRYSIMTGRYPWRSRLPVGVLRGYSRTLIEQDRATVASLLKKEGYQTAVVGKWHLGVDWVVKPGKEALLADAEYGIKTEMNPDDIDYAKPVAQGPNTVGFDYSYILPASLDMPPYCYLENHRLEAEPTAYTKGNKIESGYSGPFWREGKMAPAFDFHGVLPRFIDKAMAFLNRQTAQKPFFLYLPLAAPHTPWMPTDTYTGKSKAGEYGDFVQQVDAAVGQILQTLDRQGLAQNSIVIFASDNGPYWRPDFVQRFNHKSAGEFRGMKGDAFEGGHRIPFIVRWPGHVKPNSVSGATTTLANLMATCTDLLGNRSAAFKPEDSYSILPVLTGKAKQVPNQPAVVHSSSIGYFAIRKGDWKLIEGLGSGGFTDPKEIKPTAGGPQGQLFNLAADPAETTDLYTQHPEKVEELRTLLAEIKAKKMQ</sequence>
<evidence type="ECO:0000313" key="6">
    <source>
        <dbReference type="EMBL" id="KAB7733316.1"/>
    </source>
</evidence>
<feature type="domain" description="Sulfatase N-terminal" evidence="5">
    <location>
        <begin position="16"/>
        <end position="378"/>
    </location>
</feature>
<dbReference type="PROSITE" id="PS00149">
    <property type="entry name" value="SULFATASE_2"/>
    <property type="match status" value="1"/>
</dbReference>
<keyword evidence="4" id="KW-0106">Calcium</keyword>
<dbReference type="PANTHER" id="PTHR42693">
    <property type="entry name" value="ARYLSULFATASE FAMILY MEMBER"/>
    <property type="match status" value="1"/>
</dbReference>
<dbReference type="PROSITE" id="PS00523">
    <property type="entry name" value="SULFATASE_1"/>
    <property type="match status" value="1"/>
</dbReference>
<comment type="similarity">
    <text evidence="1">Belongs to the sulfatase family.</text>
</comment>
<dbReference type="AlphaFoldDB" id="A0A7J5U6A8"/>
<dbReference type="PANTHER" id="PTHR42693:SF53">
    <property type="entry name" value="ENDO-4-O-SULFATASE"/>
    <property type="match status" value="1"/>
</dbReference>
<proteinExistence type="inferred from homology"/>
<dbReference type="InterPro" id="IPR017850">
    <property type="entry name" value="Alkaline_phosphatase_core_sf"/>
</dbReference>
<dbReference type="EMBL" id="WELI01000001">
    <property type="protein sequence ID" value="KAB7733316.1"/>
    <property type="molecule type" value="Genomic_DNA"/>
</dbReference>
<dbReference type="CDD" id="cd16143">
    <property type="entry name" value="ARS_like"/>
    <property type="match status" value="1"/>
</dbReference>
<protein>
    <submittedName>
        <fullName evidence="6">Sulfatase-like hydrolase/transferase</fullName>
    </submittedName>
</protein>
<evidence type="ECO:0000256" key="2">
    <source>
        <dbReference type="ARBA" id="ARBA00022723"/>
    </source>
</evidence>
<evidence type="ECO:0000256" key="1">
    <source>
        <dbReference type="ARBA" id="ARBA00008779"/>
    </source>
</evidence>
<organism evidence="6 7">
    <name type="scientific">Rudanella paleaurantiibacter</name>
    <dbReference type="NCBI Taxonomy" id="2614655"/>
    <lineage>
        <taxon>Bacteria</taxon>
        <taxon>Pseudomonadati</taxon>
        <taxon>Bacteroidota</taxon>
        <taxon>Cytophagia</taxon>
        <taxon>Cytophagales</taxon>
        <taxon>Cytophagaceae</taxon>
        <taxon>Rudanella</taxon>
    </lineage>
</organism>
<dbReference type="InterPro" id="IPR000917">
    <property type="entry name" value="Sulfatase_N"/>
</dbReference>
<evidence type="ECO:0000256" key="4">
    <source>
        <dbReference type="ARBA" id="ARBA00022837"/>
    </source>
</evidence>
<keyword evidence="7" id="KW-1185">Reference proteome</keyword>
<keyword evidence="6" id="KW-0808">Transferase</keyword>
<dbReference type="Gene3D" id="3.30.1120.10">
    <property type="match status" value="1"/>
</dbReference>
<dbReference type="SUPFAM" id="SSF53649">
    <property type="entry name" value="Alkaline phosphatase-like"/>
    <property type="match status" value="1"/>
</dbReference>
<gene>
    <name evidence="6" type="ORF">F5984_03250</name>
</gene>